<keyword evidence="4" id="KW-0820">tRNA-binding</keyword>
<keyword evidence="6" id="KW-0479">Metal-binding</keyword>
<evidence type="ECO:0000256" key="1">
    <source>
        <dbReference type="ARBA" id="ARBA00001946"/>
    </source>
</evidence>
<keyword evidence="5 14" id="KW-0436">Ligase</keyword>
<dbReference type="GO" id="GO:0005524">
    <property type="term" value="F:ATP binding"/>
    <property type="evidence" value="ECO:0007669"/>
    <property type="project" value="UniProtKB-KW"/>
</dbReference>
<comment type="caution">
    <text evidence="14">The sequence shown here is derived from an EMBL/GenBank/DDBJ whole genome shotgun (WGS) entry which is preliminary data.</text>
</comment>
<evidence type="ECO:0000256" key="3">
    <source>
        <dbReference type="ARBA" id="ARBA00022490"/>
    </source>
</evidence>
<feature type="domain" description="FDX-ACB" evidence="13">
    <location>
        <begin position="75"/>
        <end position="168"/>
    </location>
</feature>
<dbReference type="GO" id="GO:0005737">
    <property type="term" value="C:cytoplasm"/>
    <property type="evidence" value="ECO:0007669"/>
    <property type="project" value="UniProtKB-SubCell"/>
</dbReference>
<evidence type="ECO:0000256" key="10">
    <source>
        <dbReference type="ARBA" id="ARBA00022884"/>
    </source>
</evidence>
<evidence type="ECO:0000256" key="5">
    <source>
        <dbReference type="ARBA" id="ARBA00022598"/>
    </source>
</evidence>
<evidence type="ECO:0000256" key="6">
    <source>
        <dbReference type="ARBA" id="ARBA00022723"/>
    </source>
</evidence>
<dbReference type="SUPFAM" id="SSF54991">
    <property type="entry name" value="Anticodon-binding domain of PheRS"/>
    <property type="match status" value="1"/>
</dbReference>
<dbReference type="GO" id="GO:0046872">
    <property type="term" value="F:metal ion binding"/>
    <property type="evidence" value="ECO:0007669"/>
    <property type="project" value="UniProtKB-KW"/>
</dbReference>
<dbReference type="Pfam" id="PF03147">
    <property type="entry name" value="FDX-ACB"/>
    <property type="match status" value="1"/>
</dbReference>
<dbReference type="GO" id="GO:0004826">
    <property type="term" value="F:phenylalanine-tRNA ligase activity"/>
    <property type="evidence" value="ECO:0007669"/>
    <property type="project" value="UniProtKB-EC"/>
</dbReference>
<protein>
    <submittedName>
        <fullName evidence="14">Phenylalanine--tRNA ligase beta subunit</fullName>
        <ecNumber evidence="14">6.1.1.20</ecNumber>
    </submittedName>
</protein>
<keyword evidence="3" id="KW-0963">Cytoplasm</keyword>
<dbReference type="InterPro" id="IPR005121">
    <property type="entry name" value="Fdx_antiC-bd"/>
</dbReference>
<evidence type="ECO:0000259" key="13">
    <source>
        <dbReference type="PROSITE" id="PS51447"/>
    </source>
</evidence>
<gene>
    <name evidence="14" type="primary">pheT_47</name>
    <name evidence="14" type="ORF">SDC9_138132</name>
</gene>
<comment type="subcellular location">
    <subcellularLocation>
        <location evidence="2">Cytoplasm</location>
    </subcellularLocation>
</comment>
<dbReference type="InterPro" id="IPR041616">
    <property type="entry name" value="PheRS_beta_core"/>
</dbReference>
<dbReference type="EC" id="6.1.1.20" evidence="14"/>
<dbReference type="InterPro" id="IPR045864">
    <property type="entry name" value="aa-tRNA-synth_II/BPL/LPL"/>
</dbReference>
<keyword evidence="11" id="KW-0648">Protein biosynthesis</keyword>
<evidence type="ECO:0000256" key="9">
    <source>
        <dbReference type="ARBA" id="ARBA00022842"/>
    </source>
</evidence>
<evidence type="ECO:0000256" key="2">
    <source>
        <dbReference type="ARBA" id="ARBA00004496"/>
    </source>
</evidence>
<dbReference type="SMART" id="SM00896">
    <property type="entry name" value="FDX-ACB"/>
    <property type="match status" value="1"/>
</dbReference>
<keyword evidence="7" id="KW-0547">Nucleotide-binding</keyword>
<comment type="cofactor">
    <cofactor evidence="1">
        <name>Mg(2+)</name>
        <dbReference type="ChEBI" id="CHEBI:18420"/>
    </cofactor>
</comment>
<name>A0A645DNY5_9ZZZZ</name>
<dbReference type="GO" id="GO:0006412">
    <property type="term" value="P:translation"/>
    <property type="evidence" value="ECO:0007669"/>
    <property type="project" value="UniProtKB-KW"/>
</dbReference>
<keyword evidence="12" id="KW-0030">Aminoacyl-tRNA synthetase</keyword>
<dbReference type="PROSITE" id="PS51447">
    <property type="entry name" value="FDX_ACB"/>
    <property type="match status" value="1"/>
</dbReference>
<proteinExistence type="predicted"/>
<sequence>MGIADYEVSLGQHYALHPGKTAQFTNDGDLIAIVGEVHPKVLDAFGINRKVYLFEIDMEIVARKAKLVNAYTQLPKFPAINRDLAVILPIGVSASAVESAIISSAGPLLKSLALFDLYMGEQVPAGSKSMAYSLTFQAQDRTLTDVEIDEHHKKIVVYLEEKLSAKLRN</sequence>
<reference evidence="14" key="1">
    <citation type="submission" date="2019-08" db="EMBL/GenBank/DDBJ databases">
        <authorList>
            <person name="Kucharzyk K."/>
            <person name="Murdoch R.W."/>
            <person name="Higgins S."/>
            <person name="Loffler F."/>
        </authorList>
    </citation>
    <scope>NUCLEOTIDE SEQUENCE</scope>
</reference>
<dbReference type="Gene3D" id="3.30.70.380">
    <property type="entry name" value="Ferrodoxin-fold anticodon-binding domain"/>
    <property type="match status" value="1"/>
</dbReference>
<dbReference type="GO" id="GO:0000049">
    <property type="term" value="F:tRNA binding"/>
    <property type="evidence" value="ECO:0007669"/>
    <property type="project" value="UniProtKB-KW"/>
</dbReference>
<evidence type="ECO:0000256" key="7">
    <source>
        <dbReference type="ARBA" id="ARBA00022741"/>
    </source>
</evidence>
<organism evidence="14">
    <name type="scientific">bioreactor metagenome</name>
    <dbReference type="NCBI Taxonomy" id="1076179"/>
    <lineage>
        <taxon>unclassified sequences</taxon>
        <taxon>metagenomes</taxon>
        <taxon>ecological metagenomes</taxon>
    </lineage>
</organism>
<evidence type="ECO:0000256" key="8">
    <source>
        <dbReference type="ARBA" id="ARBA00022840"/>
    </source>
</evidence>
<evidence type="ECO:0000256" key="11">
    <source>
        <dbReference type="ARBA" id="ARBA00022917"/>
    </source>
</evidence>
<dbReference type="FunFam" id="3.30.70.380:FF:000001">
    <property type="entry name" value="Phenylalanine--tRNA ligase beta subunit"/>
    <property type="match status" value="1"/>
</dbReference>
<dbReference type="Pfam" id="PF17759">
    <property type="entry name" value="tRNA_synthFbeta"/>
    <property type="match status" value="1"/>
</dbReference>
<dbReference type="AlphaFoldDB" id="A0A645DNY5"/>
<evidence type="ECO:0000256" key="12">
    <source>
        <dbReference type="ARBA" id="ARBA00023146"/>
    </source>
</evidence>
<keyword evidence="9" id="KW-0460">Magnesium</keyword>
<keyword evidence="8" id="KW-0067">ATP-binding</keyword>
<dbReference type="Gene3D" id="3.30.930.10">
    <property type="entry name" value="Bira Bifunctional Protein, Domain 2"/>
    <property type="match status" value="1"/>
</dbReference>
<dbReference type="SUPFAM" id="SSF55681">
    <property type="entry name" value="Class II aaRS and biotin synthetases"/>
    <property type="match status" value="1"/>
</dbReference>
<evidence type="ECO:0000313" key="14">
    <source>
        <dbReference type="EMBL" id="MPM91007.1"/>
    </source>
</evidence>
<accession>A0A645DNY5</accession>
<keyword evidence="10" id="KW-0694">RNA-binding</keyword>
<evidence type="ECO:0000256" key="4">
    <source>
        <dbReference type="ARBA" id="ARBA00022555"/>
    </source>
</evidence>
<dbReference type="EMBL" id="VSSQ01038126">
    <property type="protein sequence ID" value="MPM91007.1"/>
    <property type="molecule type" value="Genomic_DNA"/>
</dbReference>
<dbReference type="InterPro" id="IPR036690">
    <property type="entry name" value="Fdx_antiC-bd_sf"/>
</dbReference>